<keyword evidence="2" id="KW-1185">Reference proteome</keyword>
<organism evidence="1 2">
    <name type="scientific">Fusarium redolens</name>
    <dbReference type="NCBI Taxonomy" id="48865"/>
    <lineage>
        <taxon>Eukaryota</taxon>
        <taxon>Fungi</taxon>
        <taxon>Dikarya</taxon>
        <taxon>Ascomycota</taxon>
        <taxon>Pezizomycotina</taxon>
        <taxon>Sordariomycetes</taxon>
        <taxon>Hypocreomycetidae</taxon>
        <taxon>Hypocreales</taxon>
        <taxon>Nectriaceae</taxon>
        <taxon>Fusarium</taxon>
        <taxon>Fusarium redolens species complex</taxon>
    </lineage>
</organism>
<sequence length="283" mass="32008">MGEWVLGKKFNTVYPHYGSIQSLWEQKWKPCCEKSIYPFHGGAFEDFDPIFESLIQVFLYTAENLSSEAALVEQRGDIEAAVRLGLRSACVSRISRFPYLGPQDTGLKRHAFERQNDVYLRAGALMRCPIYPKSIHFSHRLEHEGMEISVLQRLPLGHGDRPHPVILIMTGLDGYRLDNTALTDRLIERGWAVVLCEIPGTADCPADPKDASSPDRLWSSVIEWIMKQACFDPDKIGEDDGLCPIEDLMELADQAAGRDLIIVKNRMHMGNPDAQPQVIKWLT</sequence>
<dbReference type="InterPro" id="IPR029058">
    <property type="entry name" value="AB_hydrolase_fold"/>
</dbReference>
<dbReference type="Gene3D" id="3.40.50.1820">
    <property type="entry name" value="alpha/beta hydrolase"/>
    <property type="match status" value="1"/>
</dbReference>
<dbReference type="GO" id="GO:0016787">
    <property type="term" value="F:hydrolase activity"/>
    <property type="evidence" value="ECO:0007669"/>
    <property type="project" value="UniProtKB-KW"/>
</dbReference>
<gene>
    <name evidence="1" type="ORF">BKA55DRAFT_697356</name>
</gene>
<reference evidence="1" key="1">
    <citation type="journal article" date="2021" name="Nat. Commun.">
        <title>Genetic determinants of endophytism in the Arabidopsis root mycobiome.</title>
        <authorList>
            <person name="Mesny F."/>
            <person name="Miyauchi S."/>
            <person name="Thiergart T."/>
            <person name="Pickel B."/>
            <person name="Atanasova L."/>
            <person name="Karlsson M."/>
            <person name="Huettel B."/>
            <person name="Barry K.W."/>
            <person name="Haridas S."/>
            <person name="Chen C."/>
            <person name="Bauer D."/>
            <person name="Andreopoulos W."/>
            <person name="Pangilinan J."/>
            <person name="LaButti K."/>
            <person name="Riley R."/>
            <person name="Lipzen A."/>
            <person name="Clum A."/>
            <person name="Drula E."/>
            <person name="Henrissat B."/>
            <person name="Kohler A."/>
            <person name="Grigoriev I.V."/>
            <person name="Martin F.M."/>
            <person name="Hacquard S."/>
        </authorList>
    </citation>
    <scope>NUCLEOTIDE SEQUENCE</scope>
    <source>
        <strain evidence="1">MPI-CAGE-AT-0023</strain>
    </source>
</reference>
<dbReference type="Proteomes" id="UP000720189">
    <property type="component" value="Unassembled WGS sequence"/>
</dbReference>
<dbReference type="AlphaFoldDB" id="A0A9P9FY48"/>
<dbReference type="OrthoDB" id="5409895at2759"/>
<name>A0A9P9FY48_FUSRE</name>
<comment type="caution">
    <text evidence="1">The sequence shown here is derived from an EMBL/GenBank/DDBJ whole genome shotgun (WGS) entry which is preliminary data.</text>
</comment>
<dbReference type="SUPFAM" id="SSF53474">
    <property type="entry name" value="alpha/beta-Hydrolases"/>
    <property type="match status" value="1"/>
</dbReference>
<protein>
    <submittedName>
        <fullName evidence="1">Alpha/Beta hydrolase protein</fullName>
    </submittedName>
</protein>
<dbReference type="GeneID" id="70230323"/>
<accession>A0A9P9FY48</accession>
<keyword evidence="1" id="KW-0378">Hydrolase</keyword>
<evidence type="ECO:0000313" key="1">
    <source>
        <dbReference type="EMBL" id="KAH7222582.1"/>
    </source>
</evidence>
<dbReference type="RefSeq" id="XP_046042205.1">
    <property type="nucleotide sequence ID" value="XM_046200369.1"/>
</dbReference>
<proteinExistence type="predicted"/>
<dbReference type="EMBL" id="JAGMUX010000027">
    <property type="protein sequence ID" value="KAH7222582.1"/>
    <property type="molecule type" value="Genomic_DNA"/>
</dbReference>
<evidence type="ECO:0000313" key="2">
    <source>
        <dbReference type="Proteomes" id="UP000720189"/>
    </source>
</evidence>